<evidence type="ECO:0000256" key="1">
    <source>
        <dbReference type="SAM" id="Coils"/>
    </source>
</evidence>
<dbReference type="OrthoDB" id="201701at2157"/>
<proteinExistence type="predicted"/>
<evidence type="ECO:0000313" key="7">
    <source>
        <dbReference type="Proteomes" id="UP000183275"/>
    </source>
</evidence>
<dbReference type="Pfam" id="PF23375">
    <property type="entry name" value="DUF7094"/>
    <property type="match status" value="1"/>
</dbReference>
<keyword evidence="1" id="KW-0175">Coiled coil</keyword>
<evidence type="ECO:0000259" key="4">
    <source>
        <dbReference type="Pfam" id="PF23375"/>
    </source>
</evidence>
<feature type="domain" description="Fibronectin-III type-like" evidence="3">
    <location>
        <begin position="327"/>
        <end position="399"/>
    </location>
</feature>
<organism evidence="6 7">
    <name type="scientific">Natrinema salifodinae</name>
    <dbReference type="NCBI Taxonomy" id="1202768"/>
    <lineage>
        <taxon>Archaea</taxon>
        <taxon>Methanobacteriati</taxon>
        <taxon>Methanobacteriota</taxon>
        <taxon>Stenosarchaea group</taxon>
        <taxon>Halobacteria</taxon>
        <taxon>Halobacteriales</taxon>
        <taxon>Natrialbaceae</taxon>
        <taxon>Natrinema</taxon>
    </lineage>
</organism>
<reference evidence="7" key="1">
    <citation type="submission" date="2016-10" db="EMBL/GenBank/DDBJ databases">
        <authorList>
            <person name="Varghese N."/>
        </authorList>
    </citation>
    <scope>NUCLEOTIDE SEQUENCE [LARGE SCALE GENOMIC DNA]</scope>
    <source>
        <strain evidence="7">CGMCC 1.12284</strain>
    </source>
</reference>
<dbReference type="Pfam" id="PF23374">
    <property type="entry name" value="Fn3_arc"/>
    <property type="match status" value="1"/>
</dbReference>
<dbReference type="AlphaFoldDB" id="A0A1I0PQG3"/>
<dbReference type="InterPro" id="IPR056397">
    <property type="entry name" value="Fn3_arc"/>
</dbReference>
<feature type="coiled-coil region" evidence="1">
    <location>
        <begin position="117"/>
        <end position="172"/>
    </location>
</feature>
<dbReference type="RefSeq" id="WP_049991350.1">
    <property type="nucleotide sequence ID" value="NZ_FOIS01000003.1"/>
</dbReference>
<dbReference type="InterPro" id="IPR055522">
    <property type="entry name" value="DUF7096"/>
</dbReference>
<sequence length="404" mass="45012">MNNATPALLAFLLVLSLPAMPVVAASPDGGNSRESDMSLQRSPAVQTAPTEIENTTNRLRLTGDVTSEYKSYSPDLGVALASADDELRIDQEQYTIVDDEFETATTEEREILIQTAYERLMDRADTLEQREREAVADHASGDRSTDELLQTLLRNHNEAAKLSETLEELDARAAHVPGYSLTTKRADEKIFDVHRTPVRKNLEQVSETAADDSHDVVVSTSQNGYSLSMMEGSRYIIETTRFDNRNKTAPNQFEDREAYDRTLELYPWTDEHGNPHFQDNSPDHYWTEISHDHGRLEVYLDGGAGDIYREVQELSSPSLPSNDHGPWSNNSVNMTVNKTLPNGPIKVTTTDVETDEPETATITIDGFELGETDEDGTIWVNRPVGTHELKAETANGTVEAIITE</sequence>
<dbReference type="Proteomes" id="UP000183275">
    <property type="component" value="Unassembled WGS sequence"/>
</dbReference>
<evidence type="ECO:0000313" key="6">
    <source>
        <dbReference type="EMBL" id="SEW16602.1"/>
    </source>
</evidence>
<dbReference type="STRING" id="1202768.SAMN05216285_2820"/>
<gene>
    <name evidence="6" type="ORF">SAMN05216285_2820</name>
</gene>
<evidence type="ECO:0000259" key="5">
    <source>
        <dbReference type="Pfam" id="PF23379"/>
    </source>
</evidence>
<feature type="domain" description="DUF7096" evidence="5">
    <location>
        <begin position="1"/>
        <end position="208"/>
    </location>
</feature>
<feature type="region of interest" description="Disordered" evidence="2">
    <location>
        <begin position="26"/>
        <end position="48"/>
    </location>
</feature>
<evidence type="ECO:0000256" key="2">
    <source>
        <dbReference type="SAM" id="MobiDB-lite"/>
    </source>
</evidence>
<dbReference type="Pfam" id="PF23379">
    <property type="entry name" value="DUF7096"/>
    <property type="match status" value="1"/>
</dbReference>
<keyword evidence="7" id="KW-1185">Reference proteome</keyword>
<protein>
    <submittedName>
        <fullName evidence="6">Uncharacterized protein</fullName>
    </submittedName>
</protein>
<feature type="domain" description="DUF7094" evidence="4">
    <location>
        <begin position="216"/>
        <end position="320"/>
    </location>
</feature>
<evidence type="ECO:0000259" key="3">
    <source>
        <dbReference type="Pfam" id="PF23374"/>
    </source>
</evidence>
<dbReference type="EMBL" id="FOIS01000003">
    <property type="protein sequence ID" value="SEW16602.1"/>
    <property type="molecule type" value="Genomic_DNA"/>
</dbReference>
<name>A0A1I0PQG3_9EURY</name>
<accession>A0A1I0PQG3</accession>
<dbReference type="InterPro" id="IPR055520">
    <property type="entry name" value="DUF7094"/>
</dbReference>
<feature type="compositionally biased region" description="Polar residues" evidence="2">
    <location>
        <begin position="37"/>
        <end position="48"/>
    </location>
</feature>